<dbReference type="SUPFAM" id="SSF81324">
    <property type="entry name" value="Voltage-gated potassium channels"/>
    <property type="match status" value="1"/>
</dbReference>
<dbReference type="GO" id="GO:0005249">
    <property type="term" value="F:voltage-gated potassium channel activity"/>
    <property type="evidence" value="ECO:0007669"/>
    <property type="project" value="InterPro"/>
</dbReference>
<dbReference type="Gene3D" id="1.10.287.70">
    <property type="match status" value="1"/>
</dbReference>
<evidence type="ECO:0000313" key="13">
    <source>
        <dbReference type="EMBL" id="QNO16558.1"/>
    </source>
</evidence>
<keyword evidence="3" id="KW-0633">Potassium transport</keyword>
<dbReference type="GO" id="GO:0008076">
    <property type="term" value="C:voltage-gated potassium channel complex"/>
    <property type="evidence" value="ECO:0007669"/>
    <property type="project" value="InterPro"/>
</dbReference>
<keyword evidence="2" id="KW-0813">Transport</keyword>
<reference evidence="13 14" key="1">
    <citation type="submission" date="2020-07" db="EMBL/GenBank/DDBJ databases">
        <title>Alkalicella. sp. LB2 genome.</title>
        <authorList>
            <person name="Postec A."/>
            <person name="Quemeneur M."/>
        </authorList>
    </citation>
    <scope>NUCLEOTIDE SEQUENCE [LARGE SCALE GENOMIC DNA]</scope>
    <source>
        <strain evidence="13 14">LB2</strain>
    </source>
</reference>
<keyword evidence="9 11" id="KW-0472">Membrane</keyword>
<protein>
    <submittedName>
        <fullName evidence="13">Ion transporter</fullName>
    </submittedName>
</protein>
<evidence type="ECO:0000256" key="4">
    <source>
        <dbReference type="ARBA" id="ARBA00022692"/>
    </source>
</evidence>
<feature type="transmembrane region" description="Helical" evidence="11">
    <location>
        <begin position="32"/>
        <end position="50"/>
    </location>
</feature>
<dbReference type="PANTHER" id="PTHR11537:SF254">
    <property type="entry name" value="POTASSIUM VOLTAGE-GATED CHANNEL PROTEIN SHAB"/>
    <property type="match status" value="1"/>
</dbReference>
<organism evidence="13 14">
    <name type="scientific">Alkalicella caledoniensis</name>
    <dbReference type="NCBI Taxonomy" id="2731377"/>
    <lineage>
        <taxon>Bacteria</taxon>
        <taxon>Bacillati</taxon>
        <taxon>Bacillota</taxon>
        <taxon>Clostridia</taxon>
        <taxon>Eubacteriales</taxon>
        <taxon>Proteinivoracaceae</taxon>
        <taxon>Alkalicella</taxon>
    </lineage>
</organism>
<evidence type="ECO:0000256" key="1">
    <source>
        <dbReference type="ARBA" id="ARBA00004141"/>
    </source>
</evidence>
<keyword evidence="14" id="KW-1185">Reference proteome</keyword>
<sequence length="280" mass="31521">MCKGCGTLGYQDNIKEKIYDVIFESETPVGKAFDILLILTIIFNSALMIFESVESVRESYGFLITSLGWFFIFIFTIEYLLRVYVAHGRMSYIFSFFGIIDLLAILPAFFVTFLPQARLLVIFRIFRLLRLFSILKMGRYIEESSQLMRALKASRAKITVFLFTILFIIVIVGSMMYVIEGPENGFVSIPESMYWAIVTVSTVGYGDISPQTSVGKFVSGVLMIIGYSIIAVPTGIISNELAHTTKNLVGGKQCRHCNWQAGSLDDKFCPKCGKEINIET</sequence>
<comment type="subcellular location">
    <subcellularLocation>
        <location evidence="1">Membrane</location>
        <topology evidence="1">Multi-pass membrane protein</topology>
    </subcellularLocation>
</comment>
<feature type="transmembrane region" description="Helical" evidence="11">
    <location>
        <begin position="217"/>
        <end position="237"/>
    </location>
</feature>
<dbReference type="Proteomes" id="UP000516160">
    <property type="component" value="Chromosome"/>
</dbReference>
<proteinExistence type="predicted"/>
<evidence type="ECO:0000256" key="2">
    <source>
        <dbReference type="ARBA" id="ARBA00022448"/>
    </source>
</evidence>
<evidence type="ECO:0000313" key="14">
    <source>
        <dbReference type="Proteomes" id="UP000516160"/>
    </source>
</evidence>
<evidence type="ECO:0000259" key="12">
    <source>
        <dbReference type="Pfam" id="PF00520"/>
    </source>
</evidence>
<evidence type="ECO:0000256" key="5">
    <source>
        <dbReference type="ARBA" id="ARBA00022826"/>
    </source>
</evidence>
<keyword evidence="4 11" id="KW-0812">Transmembrane</keyword>
<evidence type="ECO:0000256" key="10">
    <source>
        <dbReference type="ARBA" id="ARBA00023303"/>
    </source>
</evidence>
<name>A0A7G9WCZ6_ALKCA</name>
<keyword evidence="10" id="KW-0407">Ion channel</keyword>
<dbReference type="GO" id="GO:0001508">
    <property type="term" value="P:action potential"/>
    <property type="evidence" value="ECO:0007669"/>
    <property type="project" value="TreeGrafter"/>
</dbReference>
<dbReference type="EMBL" id="CP058559">
    <property type="protein sequence ID" value="QNO16558.1"/>
    <property type="molecule type" value="Genomic_DNA"/>
</dbReference>
<evidence type="ECO:0000256" key="7">
    <source>
        <dbReference type="ARBA" id="ARBA00022989"/>
    </source>
</evidence>
<dbReference type="Pfam" id="PF00520">
    <property type="entry name" value="Ion_trans"/>
    <property type="match status" value="1"/>
</dbReference>
<feature type="transmembrane region" description="Helical" evidence="11">
    <location>
        <begin position="62"/>
        <end position="81"/>
    </location>
</feature>
<dbReference type="InterPro" id="IPR028325">
    <property type="entry name" value="VG_K_chnl"/>
</dbReference>
<keyword evidence="7 11" id="KW-1133">Transmembrane helix</keyword>
<dbReference type="AlphaFoldDB" id="A0A7G9WCZ6"/>
<evidence type="ECO:0000256" key="6">
    <source>
        <dbReference type="ARBA" id="ARBA00022958"/>
    </source>
</evidence>
<dbReference type="KEGG" id="acae:HYG86_00035"/>
<gene>
    <name evidence="13" type="ORF">HYG86_00035</name>
</gene>
<evidence type="ECO:0000256" key="3">
    <source>
        <dbReference type="ARBA" id="ARBA00022538"/>
    </source>
</evidence>
<dbReference type="PRINTS" id="PR00169">
    <property type="entry name" value="KCHANNEL"/>
</dbReference>
<keyword evidence="8" id="KW-0406">Ion transport</keyword>
<feature type="transmembrane region" description="Helical" evidence="11">
    <location>
        <begin position="93"/>
        <end position="113"/>
    </location>
</feature>
<dbReference type="PANTHER" id="PTHR11537">
    <property type="entry name" value="VOLTAGE-GATED POTASSIUM CHANNEL"/>
    <property type="match status" value="1"/>
</dbReference>
<evidence type="ECO:0000256" key="9">
    <source>
        <dbReference type="ARBA" id="ARBA00023136"/>
    </source>
</evidence>
<keyword evidence="5" id="KW-0631">Potassium channel</keyword>
<evidence type="ECO:0000256" key="11">
    <source>
        <dbReference type="SAM" id="Phobius"/>
    </source>
</evidence>
<dbReference type="InterPro" id="IPR005821">
    <property type="entry name" value="Ion_trans_dom"/>
</dbReference>
<accession>A0A7G9WCZ6</accession>
<feature type="transmembrane region" description="Helical" evidence="11">
    <location>
        <begin position="158"/>
        <end position="179"/>
    </location>
</feature>
<feature type="domain" description="Ion transport" evidence="12">
    <location>
        <begin position="31"/>
        <end position="246"/>
    </location>
</feature>
<evidence type="ECO:0000256" key="8">
    <source>
        <dbReference type="ARBA" id="ARBA00023065"/>
    </source>
</evidence>
<keyword evidence="6" id="KW-0630">Potassium</keyword>